<gene>
    <name evidence="1" type="ORF">GGI18_005395</name>
</gene>
<name>A0ACC1JXX3_9FUNG</name>
<accession>A0ACC1JXX3</accession>
<evidence type="ECO:0000313" key="1">
    <source>
        <dbReference type="EMBL" id="KAJ2769457.1"/>
    </source>
</evidence>
<organism evidence="1 2">
    <name type="scientific">Coemansia linderi</name>
    <dbReference type="NCBI Taxonomy" id="2663919"/>
    <lineage>
        <taxon>Eukaryota</taxon>
        <taxon>Fungi</taxon>
        <taxon>Fungi incertae sedis</taxon>
        <taxon>Zoopagomycota</taxon>
        <taxon>Kickxellomycotina</taxon>
        <taxon>Kickxellomycetes</taxon>
        <taxon>Kickxellales</taxon>
        <taxon>Kickxellaceae</taxon>
        <taxon>Coemansia</taxon>
    </lineage>
</organism>
<protein>
    <submittedName>
        <fullName evidence="1">Uncharacterized protein</fullName>
    </submittedName>
</protein>
<keyword evidence="2" id="KW-1185">Reference proteome</keyword>
<comment type="caution">
    <text evidence="1">The sequence shown here is derived from an EMBL/GenBank/DDBJ whole genome shotgun (WGS) entry which is preliminary data.</text>
</comment>
<reference evidence="1" key="1">
    <citation type="submission" date="2022-07" db="EMBL/GenBank/DDBJ databases">
        <title>Phylogenomic reconstructions and comparative analyses of Kickxellomycotina fungi.</title>
        <authorList>
            <person name="Reynolds N.K."/>
            <person name="Stajich J.E."/>
            <person name="Barry K."/>
            <person name="Grigoriev I.V."/>
            <person name="Crous P."/>
            <person name="Smith M.E."/>
        </authorList>
    </citation>
    <scope>NUCLEOTIDE SEQUENCE</scope>
    <source>
        <strain evidence="1">BCRC 34191</strain>
    </source>
</reference>
<sequence>MLYPEAYAKATREVRRECPHSNTIHYAEAKAKLPYIEACIYESMRIRAATGVFLPRVVPKGGATFQGHFLPEGTELGVNVAGANHHRETWGNPRRFMPERFINNGNLMQSVFTFSLGARMCPGRNLALVELLPTMANLLRNYEFTLPPSALFTPDILDEHGNPAVMPRSHRFTSVGPTYPDRDCNIIISKVA</sequence>
<dbReference type="Proteomes" id="UP001140066">
    <property type="component" value="Unassembled WGS sequence"/>
</dbReference>
<evidence type="ECO:0000313" key="2">
    <source>
        <dbReference type="Proteomes" id="UP001140066"/>
    </source>
</evidence>
<dbReference type="EMBL" id="JANBUK010002996">
    <property type="protein sequence ID" value="KAJ2769457.1"/>
    <property type="molecule type" value="Genomic_DNA"/>
</dbReference>
<proteinExistence type="predicted"/>